<dbReference type="Bgee" id="ENSECAG00000037731">
    <property type="expression patterns" value="Expressed in testis"/>
</dbReference>
<dbReference type="Proteomes" id="UP000002281">
    <property type="component" value="Chromosome 23"/>
</dbReference>
<evidence type="ECO:0000256" key="6">
    <source>
        <dbReference type="RuleBase" id="RU000682"/>
    </source>
</evidence>
<organism evidence="9 10">
    <name type="scientific">Equus caballus</name>
    <name type="common">Horse</name>
    <dbReference type="NCBI Taxonomy" id="9796"/>
    <lineage>
        <taxon>Eukaryota</taxon>
        <taxon>Metazoa</taxon>
        <taxon>Chordata</taxon>
        <taxon>Craniata</taxon>
        <taxon>Vertebrata</taxon>
        <taxon>Euteleostomi</taxon>
        <taxon>Mammalia</taxon>
        <taxon>Eutheria</taxon>
        <taxon>Laurasiatheria</taxon>
        <taxon>Perissodactyla</taxon>
        <taxon>Equidae</taxon>
        <taxon>Equus</taxon>
    </lineage>
</organism>
<evidence type="ECO:0000256" key="4">
    <source>
        <dbReference type="ARBA" id="ARBA00023242"/>
    </source>
</evidence>
<evidence type="ECO:0000256" key="3">
    <source>
        <dbReference type="ARBA" id="ARBA00023155"/>
    </source>
</evidence>
<name>A0A3Q2KLH0_HORSE</name>
<evidence type="ECO:0000313" key="10">
    <source>
        <dbReference type="Proteomes" id="UP000002281"/>
    </source>
</evidence>
<evidence type="ECO:0000256" key="1">
    <source>
        <dbReference type="ARBA" id="ARBA00004123"/>
    </source>
</evidence>
<dbReference type="InterPro" id="IPR009057">
    <property type="entry name" value="Homeodomain-like_sf"/>
</dbReference>
<dbReference type="Pfam" id="PF00046">
    <property type="entry name" value="Homeodomain"/>
    <property type="match status" value="1"/>
</dbReference>
<dbReference type="PANTHER" id="PTHR46123:SF3">
    <property type="entry name" value="DOUBLE HOMEOBOX PROTEIN 1-RELATED"/>
    <property type="match status" value="1"/>
</dbReference>
<feature type="domain" description="Homeobox" evidence="8">
    <location>
        <begin position="50"/>
        <end position="110"/>
    </location>
</feature>
<evidence type="ECO:0000259" key="8">
    <source>
        <dbReference type="PROSITE" id="PS50071"/>
    </source>
</evidence>
<dbReference type="InterPro" id="IPR001356">
    <property type="entry name" value="HD"/>
</dbReference>
<evidence type="ECO:0000256" key="5">
    <source>
        <dbReference type="PROSITE-ProRule" id="PRU00108"/>
    </source>
</evidence>
<comment type="subcellular location">
    <subcellularLocation>
        <location evidence="1 5 6">Nucleus</location>
    </subcellularLocation>
</comment>
<dbReference type="InParanoid" id="A0A3Q2KLH0"/>
<dbReference type="PaxDb" id="9796-ENSECAP00000023958"/>
<dbReference type="GO" id="GO:0000981">
    <property type="term" value="F:DNA-binding transcription factor activity, RNA polymerase II-specific"/>
    <property type="evidence" value="ECO:0000318"/>
    <property type="project" value="GO_Central"/>
</dbReference>
<sequence>MRGGHEHLSINAGDLASLWGGRRPRAPAIPSSATQHVGHWQLWSHTSPQGGRRRRRTKFNKSQYKILTEAFEKDAYPDITVREELAKQTQIPESRIQVWFQNRRARIPKNAPRRAGVEADAPVQGPSRGGSCAPNCPCQQGLLGPESNAGHFSWELQDTSGQAVISEHASVLGMNLASPDLAIPASALGMPSGDFHCSPSLGFSPEALCPLPTSPQPFSQLEAGGAGTHLGDPRLLLACEDWAMQGWGQSPPSGEQQPWWGWQPPALESGALLQQPLSQPPGGLGAAAPSAPGAPAASWFSSESALAPALAGGVACWASGAAFVPPSEMGPWGRPQGPPVPSQHSCGGST</sequence>
<dbReference type="SMART" id="SM00389">
    <property type="entry name" value="HOX"/>
    <property type="match status" value="1"/>
</dbReference>
<dbReference type="STRING" id="9796.ENSECAP00000023958"/>
<reference evidence="9 10" key="1">
    <citation type="journal article" date="2009" name="Science">
        <title>Genome sequence, comparative analysis, and population genetics of the domestic horse.</title>
        <authorList>
            <consortium name="Broad Institute Genome Sequencing Platform"/>
            <consortium name="Broad Institute Whole Genome Assembly Team"/>
            <person name="Wade C.M."/>
            <person name="Giulotto E."/>
            <person name="Sigurdsson S."/>
            <person name="Zoli M."/>
            <person name="Gnerre S."/>
            <person name="Imsland F."/>
            <person name="Lear T.L."/>
            <person name="Adelson D.L."/>
            <person name="Bailey E."/>
            <person name="Bellone R.R."/>
            <person name="Bloecker H."/>
            <person name="Distl O."/>
            <person name="Edgar R.C."/>
            <person name="Garber M."/>
            <person name="Leeb T."/>
            <person name="Mauceli E."/>
            <person name="MacLeod J.N."/>
            <person name="Penedo M.C.T."/>
            <person name="Raison J.M."/>
            <person name="Sharpe T."/>
            <person name="Vogel J."/>
            <person name="Andersson L."/>
            <person name="Antczak D.F."/>
            <person name="Biagi T."/>
            <person name="Binns M.M."/>
            <person name="Chowdhary B.P."/>
            <person name="Coleman S.J."/>
            <person name="Della Valle G."/>
            <person name="Fryc S."/>
            <person name="Guerin G."/>
            <person name="Hasegawa T."/>
            <person name="Hill E.W."/>
            <person name="Jurka J."/>
            <person name="Kiialainen A."/>
            <person name="Lindgren G."/>
            <person name="Liu J."/>
            <person name="Magnani E."/>
            <person name="Mickelson J.R."/>
            <person name="Murray J."/>
            <person name="Nergadze S.G."/>
            <person name="Onofrio R."/>
            <person name="Pedroni S."/>
            <person name="Piras M.F."/>
            <person name="Raudsepp T."/>
            <person name="Rocchi M."/>
            <person name="Roeed K.H."/>
            <person name="Ryder O.A."/>
            <person name="Searle S."/>
            <person name="Skow L."/>
            <person name="Swinburne J.E."/>
            <person name="Syvaenen A.C."/>
            <person name="Tozaki T."/>
            <person name="Valberg S.J."/>
            <person name="Vaudin M."/>
            <person name="White J.R."/>
            <person name="Zody M.C."/>
            <person name="Lander E.S."/>
            <person name="Lindblad-Toh K."/>
        </authorList>
    </citation>
    <scope>NUCLEOTIDE SEQUENCE [LARGE SCALE GENOMIC DNA]</scope>
    <source>
        <strain evidence="9 10">Thoroughbred</strain>
    </source>
</reference>
<evidence type="ECO:0000256" key="7">
    <source>
        <dbReference type="SAM" id="MobiDB-lite"/>
    </source>
</evidence>
<dbReference type="PROSITE" id="PS50071">
    <property type="entry name" value="HOMEOBOX_2"/>
    <property type="match status" value="1"/>
</dbReference>
<feature type="region of interest" description="Disordered" evidence="7">
    <location>
        <begin position="325"/>
        <end position="350"/>
    </location>
</feature>
<dbReference type="GO" id="GO:0006357">
    <property type="term" value="P:regulation of transcription by RNA polymerase II"/>
    <property type="evidence" value="ECO:0000318"/>
    <property type="project" value="GO_Central"/>
</dbReference>
<feature type="region of interest" description="Disordered" evidence="7">
    <location>
        <begin position="273"/>
        <end position="296"/>
    </location>
</feature>
<dbReference type="GO" id="GO:0000977">
    <property type="term" value="F:RNA polymerase II transcription regulatory region sequence-specific DNA binding"/>
    <property type="evidence" value="ECO:0000318"/>
    <property type="project" value="GO_Central"/>
</dbReference>
<proteinExistence type="predicted"/>
<keyword evidence="4 5" id="KW-0539">Nucleus</keyword>
<keyword evidence="3 5" id="KW-0371">Homeobox</keyword>
<dbReference type="Gene3D" id="1.10.10.60">
    <property type="entry name" value="Homeodomain-like"/>
    <property type="match status" value="1"/>
</dbReference>
<dbReference type="GO" id="GO:0005634">
    <property type="term" value="C:nucleus"/>
    <property type="evidence" value="ECO:0000318"/>
    <property type="project" value="GO_Central"/>
</dbReference>
<accession>A0A3Q2KLH0</accession>
<dbReference type="PANTHER" id="PTHR46123">
    <property type="entry name" value="MIX-TYPE HOMEOBOX GENE 1-RELATED"/>
    <property type="match status" value="1"/>
</dbReference>
<keyword evidence="10" id="KW-1185">Reference proteome</keyword>
<evidence type="ECO:0000256" key="2">
    <source>
        <dbReference type="ARBA" id="ARBA00023125"/>
    </source>
</evidence>
<dbReference type="Ensembl" id="ENSECAT00000063658.2">
    <property type="protein sequence ID" value="ENSECAP00000023958.2"/>
    <property type="gene ID" value="ENSECAG00000037731.2"/>
</dbReference>
<feature type="DNA-binding region" description="Homeobox" evidence="5">
    <location>
        <begin position="52"/>
        <end position="111"/>
    </location>
</feature>
<evidence type="ECO:0000313" key="9">
    <source>
        <dbReference type="Ensembl" id="ENSECAP00000023958.2"/>
    </source>
</evidence>
<reference evidence="9" key="3">
    <citation type="submission" date="2025-09" db="UniProtKB">
        <authorList>
            <consortium name="Ensembl"/>
        </authorList>
    </citation>
    <scope>IDENTIFICATION</scope>
    <source>
        <strain evidence="9">Thoroughbred</strain>
    </source>
</reference>
<reference evidence="9" key="2">
    <citation type="submission" date="2025-08" db="UniProtKB">
        <authorList>
            <consortium name="Ensembl"/>
        </authorList>
    </citation>
    <scope>IDENTIFICATION</scope>
    <source>
        <strain evidence="9">Thoroughbred</strain>
    </source>
</reference>
<dbReference type="AlphaFoldDB" id="A0A3Q2KLH0"/>
<dbReference type="CDD" id="cd00086">
    <property type="entry name" value="homeodomain"/>
    <property type="match status" value="1"/>
</dbReference>
<keyword evidence="2 5" id="KW-0238">DNA-binding</keyword>
<dbReference type="InterPro" id="IPR051306">
    <property type="entry name" value="Homeobox_regulator"/>
</dbReference>
<protein>
    <recommendedName>
        <fullName evidence="8">Homeobox domain-containing protein</fullName>
    </recommendedName>
</protein>
<feature type="region of interest" description="Disordered" evidence="7">
    <location>
        <begin position="26"/>
        <end position="58"/>
    </location>
</feature>
<dbReference type="GeneTree" id="ENSGT00940000154537"/>
<dbReference type="SUPFAM" id="SSF46689">
    <property type="entry name" value="Homeodomain-like"/>
    <property type="match status" value="1"/>
</dbReference>